<evidence type="ECO:0000256" key="4">
    <source>
        <dbReference type="HAMAP-Rule" id="MF_01366"/>
    </source>
</evidence>
<evidence type="ECO:0000313" key="6">
    <source>
        <dbReference type="Proteomes" id="UP001161390"/>
    </source>
</evidence>
<comment type="caution">
    <text evidence="5">The sequence shown here is derived from an EMBL/GenBank/DDBJ whole genome shotgun (WGS) entry which is preliminary data.</text>
</comment>
<proteinExistence type="inferred from homology"/>
<keyword evidence="3 4" id="KW-0687">Ribonucleoprotein</keyword>
<comment type="similarity">
    <text evidence="1 4">Belongs to the universal ribosomal protein uL13 family.</text>
</comment>
<dbReference type="InterPro" id="IPR036899">
    <property type="entry name" value="Ribosomal_uL13_sf"/>
</dbReference>
<dbReference type="Proteomes" id="UP001161390">
    <property type="component" value="Unassembled WGS sequence"/>
</dbReference>
<reference evidence="5" key="2">
    <citation type="submission" date="2023-01" db="EMBL/GenBank/DDBJ databases">
        <title>Draft genome sequence of Algimonas porphyrae strain NBRC 108216.</title>
        <authorList>
            <person name="Sun Q."/>
            <person name="Mori K."/>
        </authorList>
    </citation>
    <scope>NUCLEOTIDE SEQUENCE</scope>
    <source>
        <strain evidence="5">NBRC 108216</strain>
    </source>
</reference>
<evidence type="ECO:0000313" key="5">
    <source>
        <dbReference type="EMBL" id="GLQ19123.1"/>
    </source>
</evidence>
<dbReference type="CDD" id="cd00392">
    <property type="entry name" value="Ribosomal_L13"/>
    <property type="match status" value="1"/>
</dbReference>
<dbReference type="SUPFAM" id="SSF52161">
    <property type="entry name" value="Ribosomal protein L13"/>
    <property type="match status" value="1"/>
</dbReference>
<dbReference type="HAMAP" id="MF_01366">
    <property type="entry name" value="Ribosomal_uL13"/>
    <property type="match status" value="1"/>
</dbReference>
<sequence length="156" mass="17477">MKTTKFLKTAEVEKTWIVVDAEDAVVGRLASFVAMRLRGKHRPDYTPHIDCGDNVIIINADKVRFTGNKLTDKKYYRHTGHPGGLKETTPAKVLGGRFPDRVMRKAVQRMLPKESPLARQQLSNLRVYAGSDHPHSAQNPVTVDFKSANRKNVKGA</sequence>
<comment type="function">
    <text evidence="4">This protein is one of the early assembly proteins of the 50S ribosomal subunit, although it is not seen to bind rRNA by itself. It is important during the early stages of 50S assembly.</text>
</comment>
<dbReference type="InterPro" id="IPR005822">
    <property type="entry name" value="Ribosomal_uL13"/>
</dbReference>
<evidence type="ECO:0000256" key="2">
    <source>
        <dbReference type="ARBA" id="ARBA00022980"/>
    </source>
</evidence>
<keyword evidence="2 4" id="KW-0689">Ribosomal protein</keyword>
<dbReference type="NCBIfam" id="TIGR01066">
    <property type="entry name" value="rplM_bact"/>
    <property type="match status" value="1"/>
</dbReference>
<dbReference type="Pfam" id="PF00572">
    <property type="entry name" value="Ribosomal_L13"/>
    <property type="match status" value="1"/>
</dbReference>
<evidence type="ECO:0000256" key="3">
    <source>
        <dbReference type="ARBA" id="ARBA00023274"/>
    </source>
</evidence>
<protein>
    <recommendedName>
        <fullName evidence="4">Large ribosomal subunit protein uL13</fullName>
    </recommendedName>
</protein>
<name>A0ABQ5UVE7_9PROT</name>
<evidence type="ECO:0000256" key="1">
    <source>
        <dbReference type="ARBA" id="ARBA00006227"/>
    </source>
</evidence>
<keyword evidence="6" id="KW-1185">Reference proteome</keyword>
<comment type="subunit">
    <text evidence="4">Part of the 50S ribosomal subunit.</text>
</comment>
<reference evidence="5" key="1">
    <citation type="journal article" date="2014" name="Int. J. Syst. Evol. Microbiol.">
        <title>Complete genome of a new Firmicutes species belonging to the dominant human colonic microbiota ('Ruminococcus bicirculans') reveals two chromosomes and a selective capacity to utilize plant glucans.</title>
        <authorList>
            <consortium name="NISC Comparative Sequencing Program"/>
            <person name="Wegmann U."/>
            <person name="Louis P."/>
            <person name="Goesmann A."/>
            <person name="Henrissat B."/>
            <person name="Duncan S.H."/>
            <person name="Flint H.J."/>
        </authorList>
    </citation>
    <scope>NUCLEOTIDE SEQUENCE</scope>
    <source>
        <strain evidence="5">NBRC 108216</strain>
    </source>
</reference>
<dbReference type="PIRSF" id="PIRSF002181">
    <property type="entry name" value="Ribosomal_L13"/>
    <property type="match status" value="1"/>
</dbReference>
<gene>
    <name evidence="4 5" type="primary">rplM</name>
    <name evidence="5" type="ORF">GCM10007854_00780</name>
</gene>
<organism evidence="5 6">
    <name type="scientific">Algimonas porphyrae</name>
    <dbReference type="NCBI Taxonomy" id="1128113"/>
    <lineage>
        <taxon>Bacteria</taxon>
        <taxon>Pseudomonadati</taxon>
        <taxon>Pseudomonadota</taxon>
        <taxon>Alphaproteobacteria</taxon>
        <taxon>Maricaulales</taxon>
        <taxon>Robiginitomaculaceae</taxon>
        <taxon>Algimonas</taxon>
    </lineage>
</organism>
<accession>A0ABQ5UVE7</accession>
<dbReference type="InterPro" id="IPR005823">
    <property type="entry name" value="Ribosomal_uL13_bac-type"/>
</dbReference>
<dbReference type="PANTHER" id="PTHR11545:SF2">
    <property type="entry name" value="LARGE RIBOSOMAL SUBUNIT PROTEIN UL13M"/>
    <property type="match status" value="1"/>
</dbReference>
<dbReference type="EMBL" id="BSNJ01000001">
    <property type="protein sequence ID" value="GLQ19123.1"/>
    <property type="molecule type" value="Genomic_DNA"/>
</dbReference>
<dbReference type="PANTHER" id="PTHR11545">
    <property type="entry name" value="RIBOSOMAL PROTEIN L13"/>
    <property type="match status" value="1"/>
</dbReference>
<dbReference type="GO" id="GO:0005840">
    <property type="term" value="C:ribosome"/>
    <property type="evidence" value="ECO:0007669"/>
    <property type="project" value="UniProtKB-KW"/>
</dbReference>
<dbReference type="Gene3D" id="3.90.1180.10">
    <property type="entry name" value="Ribosomal protein L13"/>
    <property type="match status" value="1"/>
</dbReference>
<dbReference type="RefSeq" id="WP_284368883.1">
    <property type="nucleotide sequence ID" value="NZ_BSNJ01000001.1"/>
</dbReference>